<dbReference type="EMBL" id="UOGF01000069">
    <property type="protein sequence ID" value="VAX30976.1"/>
    <property type="molecule type" value="Genomic_DNA"/>
</dbReference>
<dbReference type="GO" id="GO:0008408">
    <property type="term" value="F:3'-5' exonuclease activity"/>
    <property type="evidence" value="ECO:0007669"/>
    <property type="project" value="InterPro"/>
</dbReference>
<dbReference type="GO" id="GO:0003887">
    <property type="term" value="F:DNA-directed DNA polymerase activity"/>
    <property type="evidence" value="ECO:0007669"/>
    <property type="project" value="UniProtKB-EC"/>
</dbReference>
<protein>
    <submittedName>
        <fullName evidence="1">DNA polymerase III delta prime subunit</fullName>
        <ecNumber evidence="1">2.7.7.7</ecNumber>
    </submittedName>
</protein>
<dbReference type="Pfam" id="PF13177">
    <property type="entry name" value="DNA_pol3_delta2"/>
    <property type="match status" value="1"/>
</dbReference>
<evidence type="ECO:0000313" key="1">
    <source>
        <dbReference type="EMBL" id="VAX30976.1"/>
    </source>
</evidence>
<dbReference type="NCBIfam" id="TIGR00678">
    <property type="entry name" value="holB"/>
    <property type="match status" value="1"/>
</dbReference>
<dbReference type="InterPro" id="IPR027417">
    <property type="entry name" value="P-loop_NTPase"/>
</dbReference>
<proteinExistence type="predicted"/>
<keyword evidence="1" id="KW-0548">Nucleotidyltransferase</keyword>
<dbReference type="AlphaFoldDB" id="A0A3B1CKC4"/>
<reference evidence="1" key="1">
    <citation type="submission" date="2018-06" db="EMBL/GenBank/DDBJ databases">
        <authorList>
            <person name="Zhirakovskaya E."/>
        </authorList>
    </citation>
    <scope>NUCLEOTIDE SEQUENCE</scope>
</reference>
<keyword evidence="1" id="KW-0808">Transferase</keyword>
<dbReference type="EC" id="2.7.7.7" evidence="1"/>
<dbReference type="GO" id="GO:0006261">
    <property type="term" value="P:DNA-templated DNA replication"/>
    <property type="evidence" value="ECO:0007669"/>
    <property type="project" value="TreeGrafter"/>
</dbReference>
<dbReference type="InterPro" id="IPR050238">
    <property type="entry name" value="DNA_Rep/Repair_Clamp_Loader"/>
</dbReference>
<dbReference type="SUPFAM" id="SSF52540">
    <property type="entry name" value="P-loop containing nucleoside triphosphate hydrolases"/>
    <property type="match status" value="1"/>
</dbReference>
<name>A0A3B1CKC4_9ZZZZ</name>
<organism evidence="1">
    <name type="scientific">hydrothermal vent metagenome</name>
    <dbReference type="NCBI Taxonomy" id="652676"/>
    <lineage>
        <taxon>unclassified sequences</taxon>
        <taxon>metagenomes</taxon>
        <taxon>ecological metagenomes</taxon>
    </lineage>
</organism>
<dbReference type="PANTHER" id="PTHR11669">
    <property type="entry name" value="REPLICATION FACTOR C / DNA POLYMERASE III GAMMA-TAU SUBUNIT"/>
    <property type="match status" value="1"/>
</dbReference>
<gene>
    <name evidence="1" type="ORF">MNBD_NITROSPIRAE01-38</name>
</gene>
<dbReference type="PANTHER" id="PTHR11669:SF8">
    <property type="entry name" value="DNA POLYMERASE III SUBUNIT DELTA"/>
    <property type="match status" value="1"/>
</dbReference>
<dbReference type="Gene3D" id="3.40.50.300">
    <property type="entry name" value="P-loop containing nucleotide triphosphate hydrolases"/>
    <property type="match status" value="1"/>
</dbReference>
<sequence length="334" mass="36805">MPSFSDIIGQSRSIRILRAFLAKADIPQSLLFEGEAGLGKRKAAEIFAAAVLCQSGAPGRIEACGHCLACQKMRGQNHPDFSVLVPDGNAIKIDQIRKMQGALIYKPVDGRKKIVIIDPAEKMNAAAANALLKTLEEPPPYVMLILVSAKPGMLLPTLRSRCQKLGFHPLSFSQVVSVLIAEKGCSNVDAHFLVAMANGRLQEAMALEMESALETEAAYHALVSNEDLFETAAKFSSSTDVFEPVLLYLTTWLRDVLVLKSCVNDKSCDPVFLRYAWRQDEMRAWGDAFEISEISGFLADLQQIHVAQARNVNRLLSLETFLLRLRKSRIAKSS</sequence>
<accession>A0A3B1CKC4</accession>
<dbReference type="InterPro" id="IPR004622">
    <property type="entry name" value="DNA_pol_HolB"/>
</dbReference>